<feature type="region of interest" description="Disordered" evidence="1">
    <location>
        <begin position="1"/>
        <end position="50"/>
    </location>
</feature>
<evidence type="ECO:0000259" key="2">
    <source>
        <dbReference type="Pfam" id="PF14949"/>
    </source>
</evidence>
<accession>A0A1B0CU19</accession>
<dbReference type="PANTHER" id="PTHR46536">
    <property type="entry name" value="ARL14 EFFECTOR PROTEIN"/>
    <property type="match status" value="1"/>
</dbReference>
<dbReference type="AlphaFoldDB" id="A0A1B0CU19"/>
<dbReference type="Proteomes" id="UP000092461">
    <property type="component" value="Unassembled WGS sequence"/>
</dbReference>
<evidence type="ECO:0000256" key="1">
    <source>
        <dbReference type="SAM" id="MobiDB-lite"/>
    </source>
</evidence>
<reference evidence="3" key="2">
    <citation type="journal article" date="2020" name="BMC">
        <title>Leishmania infection induces a limited differential gene expression in the sand fly midgut.</title>
        <authorList>
            <person name="Coutinho-Abreu I.V."/>
            <person name="Serafim T.D."/>
            <person name="Meneses C."/>
            <person name="Kamhawi S."/>
            <person name="Oliveira F."/>
            <person name="Valenzuela J.G."/>
        </authorList>
    </citation>
    <scope>NUCLEOTIDE SEQUENCE</scope>
    <source>
        <strain evidence="3">Jacobina</strain>
        <tissue evidence="3">Midgut</tissue>
    </source>
</reference>
<dbReference type="Pfam" id="PF14949">
    <property type="entry name" value="ARF7EP_C"/>
    <property type="match status" value="1"/>
</dbReference>
<sequence length="194" mass="21701">MAETENESILIISDDSDSEGPKNGTAPSAPAAPEGDTYEPMQTRLSKAMSINEVRRNNLSRKSTAKGSVPSMAASVRNQQAMKRLRRLAEITDTKFMKDFNPETSKREKNKLKKFPEYSGYGKTHETRSTASDPVQDLCDCLRLTCCGCFFPCPKCSSTKCGTKCRVMRKWMYESVVFDGADESLRNPLLYKVV</sequence>
<name>A0A1B0CU19_LUTLO</name>
<dbReference type="EMBL" id="GITU01010007">
    <property type="protein sequence ID" value="MBC1178710.1"/>
    <property type="molecule type" value="Transcribed_RNA"/>
</dbReference>
<dbReference type="EMBL" id="AJWK01028329">
    <property type="status" value="NOT_ANNOTATED_CDS"/>
    <property type="molecule type" value="Genomic_DNA"/>
</dbReference>
<reference evidence="5" key="1">
    <citation type="submission" date="2012-05" db="EMBL/GenBank/DDBJ databases">
        <title>Whole Genome Assembly of Lutzomyia longipalpis.</title>
        <authorList>
            <person name="Richards S."/>
            <person name="Qu C."/>
            <person name="Dillon R."/>
            <person name="Worley K."/>
            <person name="Scherer S."/>
            <person name="Batterton M."/>
            <person name="Taylor A."/>
            <person name="Hawes A."/>
            <person name="Hernandez B."/>
            <person name="Kovar C."/>
            <person name="Mandapat C."/>
            <person name="Pham C."/>
            <person name="Qu C."/>
            <person name="Jing C."/>
            <person name="Bess C."/>
            <person name="Bandaranaike D."/>
            <person name="Ngo D."/>
            <person name="Ongeri F."/>
            <person name="Arias F."/>
            <person name="Lara F."/>
            <person name="Weissenberger G."/>
            <person name="Kamau G."/>
            <person name="Han H."/>
            <person name="Shen H."/>
            <person name="Dinh H."/>
            <person name="Khalil I."/>
            <person name="Jones J."/>
            <person name="Shafer J."/>
            <person name="Jayaseelan J."/>
            <person name="Quiroz J."/>
            <person name="Blankenburg K."/>
            <person name="Nguyen L."/>
            <person name="Jackson L."/>
            <person name="Francisco L."/>
            <person name="Tang L.-Y."/>
            <person name="Pu L.-L."/>
            <person name="Perales L."/>
            <person name="Lorensuhewa L."/>
            <person name="Munidasa M."/>
            <person name="Coyle M."/>
            <person name="Taylor M."/>
            <person name="Puazo M."/>
            <person name="Firestine M."/>
            <person name="Scheel M."/>
            <person name="Javaid M."/>
            <person name="Wang M."/>
            <person name="Li M."/>
            <person name="Tabassum N."/>
            <person name="Saada N."/>
            <person name="Osuji N."/>
            <person name="Aqrawi P."/>
            <person name="Fu Q."/>
            <person name="Thornton R."/>
            <person name="Raj R."/>
            <person name="Goodspeed R."/>
            <person name="Mata R."/>
            <person name="Najjar R."/>
            <person name="Gubbala S."/>
            <person name="Lee S."/>
            <person name="Denson S."/>
            <person name="Patil S."/>
            <person name="Macmil S."/>
            <person name="Qi S."/>
            <person name="Matskevitch T."/>
            <person name="Palculict T."/>
            <person name="Mathew T."/>
            <person name="Vee V."/>
            <person name="Velamala V."/>
            <person name="Korchina V."/>
            <person name="Cai W."/>
            <person name="Liu W."/>
            <person name="Dai W."/>
            <person name="Zou X."/>
            <person name="Zhu Y."/>
            <person name="Zhang Y."/>
            <person name="Wu Y.-Q."/>
            <person name="Xin Y."/>
            <person name="Nazarath L."/>
            <person name="Kovar C."/>
            <person name="Han Y."/>
            <person name="Muzny D."/>
            <person name="Gibbs R."/>
        </authorList>
    </citation>
    <scope>NUCLEOTIDE SEQUENCE [LARGE SCALE GENOMIC DNA]</scope>
    <source>
        <strain evidence="5">Jacobina</strain>
    </source>
</reference>
<dbReference type="InterPro" id="IPR029264">
    <property type="entry name" value="ARF7EP_C"/>
</dbReference>
<evidence type="ECO:0000313" key="5">
    <source>
        <dbReference type="Proteomes" id="UP000092461"/>
    </source>
</evidence>
<evidence type="ECO:0000313" key="4">
    <source>
        <dbReference type="EnsemblMetazoa" id="LLOJ008370-PA"/>
    </source>
</evidence>
<dbReference type="EnsemblMetazoa" id="LLOJ008370-RA">
    <property type="protein sequence ID" value="LLOJ008370-PA"/>
    <property type="gene ID" value="LLOJ008370"/>
</dbReference>
<dbReference type="VEuPathDB" id="VectorBase:LLONM1_000685"/>
<protein>
    <recommendedName>
        <fullName evidence="2">ARF7 effector protein C-terminal domain-containing protein</fullName>
    </recommendedName>
</protein>
<keyword evidence="5" id="KW-1185">Reference proteome</keyword>
<dbReference type="PANTHER" id="PTHR46536:SF3">
    <property type="entry name" value="ARF7 EFFECTOR PROTEIN C-TERMINAL DOMAIN-CONTAINING PROTEIN"/>
    <property type="match status" value="1"/>
</dbReference>
<dbReference type="GeneID" id="129792688"/>
<dbReference type="RefSeq" id="XP_055687977.1">
    <property type="nucleotide sequence ID" value="XM_055832002.1"/>
</dbReference>
<dbReference type="KEGG" id="lll:129792688"/>
<dbReference type="VEuPathDB" id="VectorBase:LLOJ008370"/>
<proteinExistence type="predicted"/>
<feature type="domain" description="ARF7 effector protein C-terminal" evidence="2">
    <location>
        <begin position="83"/>
        <end position="177"/>
    </location>
</feature>
<organism evidence="4 5">
    <name type="scientific">Lutzomyia longipalpis</name>
    <name type="common">Sand fly</name>
    <dbReference type="NCBI Taxonomy" id="7200"/>
    <lineage>
        <taxon>Eukaryota</taxon>
        <taxon>Metazoa</taxon>
        <taxon>Ecdysozoa</taxon>
        <taxon>Arthropoda</taxon>
        <taxon>Hexapoda</taxon>
        <taxon>Insecta</taxon>
        <taxon>Pterygota</taxon>
        <taxon>Neoptera</taxon>
        <taxon>Endopterygota</taxon>
        <taxon>Diptera</taxon>
        <taxon>Nematocera</taxon>
        <taxon>Psychodoidea</taxon>
        <taxon>Psychodidae</taxon>
        <taxon>Lutzomyia</taxon>
        <taxon>Lutzomyia</taxon>
    </lineage>
</organism>
<reference evidence="4" key="3">
    <citation type="submission" date="2020-05" db="UniProtKB">
        <authorList>
            <consortium name="EnsemblMetazoa"/>
        </authorList>
    </citation>
    <scope>IDENTIFICATION</scope>
    <source>
        <strain evidence="4">Jacobina</strain>
    </source>
</reference>
<evidence type="ECO:0000313" key="3">
    <source>
        <dbReference type="EMBL" id="MBC1178710.1"/>
    </source>
</evidence>